<organism evidence="2 3">
    <name type="scientific">Postia placenta MAD-698-R-SB12</name>
    <dbReference type="NCBI Taxonomy" id="670580"/>
    <lineage>
        <taxon>Eukaryota</taxon>
        <taxon>Fungi</taxon>
        <taxon>Dikarya</taxon>
        <taxon>Basidiomycota</taxon>
        <taxon>Agaricomycotina</taxon>
        <taxon>Agaricomycetes</taxon>
        <taxon>Polyporales</taxon>
        <taxon>Adustoporiaceae</taxon>
        <taxon>Rhodonia</taxon>
    </lineage>
</organism>
<keyword evidence="1" id="KW-0560">Oxidoreductase</keyword>
<dbReference type="Pfam" id="PF00106">
    <property type="entry name" value="adh_short"/>
    <property type="match status" value="1"/>
</dbReference>
<evidence type="ECO:0000313" key="3">
    <source>
        <dbReference type="Proteomes" id="UP000194127"/>
    </source>
</evidence>
<name>A0A1X6MMZ4_9APHY</name>
<dbReference type="AlphaFoldDB" id="A0A1X6MMZ4"/>
<proteinExistence type="predicted"/>
<accession>A0A1X6MMZ4</accession>
<dbReference type="GO" id="GO:0016491">
    <property type="term" value="F:oxidoreductase activity"/>
    <property type="evidence" value="ECO:0007669"/>
    <property type="project" value="UniProtKB-KW"/>
</dbReference>
<sequence length="300" mass="32735">MPSLAASRTANASYAFPAAPVAIFVGGTSGIGQAVAQALARYTNGQLHLIIIGRNRAAAESIFATLPKPATPAARYEFIECDATLMRNVAATTSELLARLPKVNYLVLSSGYLGLRSPGRDETLEGIDKKLALNYYARWKFTHDLLPLLKAAKDTGEDARVMSVLAPGNGRTLDLEDLGLKKGYSFLSSFRAAPTYNDLMVESFAEKEPGPSFIHIYPGAVRTPLLSTVFTVLMYPFTCSPEDCAERMLYALVHADAGAQRRDANGDDMGRKDYYGSDEARVRLWTHTVDEVQHALDVKH</sequence>
<dbReference type="OrthoDB" id="2898509at2759"/>
<gene>
    <name evidence="2" type="ORF">POSPLADRAFT_1156293</name>
</gene>
<dbReference type="Gene3D" id="3.40.50.720">
    <property type="entry name" value="NAD(P)-binding Rossmann-like Domain"/>
    <property type="match status" value="1"/>
</dbReference>
<protein>
    <recommendedName>
        <fullName evidence="4">NAD(P)-binding protein</fullName>
    </recommendedName>
</protein>
<dbReference type="GeneID" id="36332007"/>
<keyword evidence="3" id="KW-1185">Reference proteome</keyword>
<dbReference type="EMBL" id="KZ110607">
    <property type="protein sequence ID" value="OSX57735.1"/>
    <property type="molecule type" value="Genomic_DNA"/>
</dbReference>
<dbReference type="InterPro" id="IPR002347">
    <property type="entry name" value="SDR_fam"/>
</dbReference>
<dbReference type="SUPFAM" id="SSF51735">
    <property type="entry name" value="NAD(P)-binding Rossmann-fold domains"/>
    <property type="match status" value="1"/>
</dbReference>
<dbReference type="PANTHER" id="PTHR47534:SF3">
    <property type="entry name" value="ALCOHOL DEHYDROGENASE-LIKE C-TERMINAL DOMAIN-CONTAINING PROTEIN"/>
    <property type="match status" value="1"/>
</dbReference>
<dbReference type="RefSeq" id="XP_024334529.1">
    <property type="nucleotide sequence ID" value="XM_024487058.1"/>
</dbReference>
<dbReference type="Proteomes" id="UP000194127">
    <property type="component" value="Unassembled WGS sequence"/>
</dbReference>
<evidence type="ECO:0008006" key="4">
    <source>
        <dbReference type="Google" id="ProtNLM"/>
    </source>
</evidence>
<dbReference type="PRINTS" id="PR00081">
    <property type="entry name" value="GDHRDH"/>
</dbReference>
<dbReference type="InterPro" id="IPR036291">
    <property type="entry name" value="NAD(P)-bd_dom_sf"/>
</dbReference>
<dbReference type="STRING" id="670580.A0A1X6MMZ4"/>
<dbReference type="InterPro" id="IPR052228">
    <property type="entry name" value="Sec_Metab_Biosynth_Oxidored"/>
</dbReference>
<evidence type="ECO:0000313" key="2">
    <source>
        <dbReference type="EMBL" id="OSX57735.1"/>
    </source>
</evidence>
<reference evidence="2 3" key="1">
    <citation type="submission" date="2017-04" db="EMBL/GenBank/DDBJ databases">
        <title>Genome Sequence of the Model Brown-Rot Fungus Postia placenta SB12.</title>
        <authorList>
            <consortium name="DOE Joint Genome Institute"/>
            <person name="Gaskell J."/>
            <person name="Kersten P."/>
            <person name="Larrondo L.F."/>
            <person name="Canessa P."/>
            <person name="Martinez D."/>
            <person name="Hibbett D."/>
            <person name="Schmoll M."/>
            <person name="Kubicek C.P."/>
            <person name="Martinez A.T."/>
            <person name="Yadav J."/>
            <person name="Master E."/>
            <person name="Magnuson J.K."/>
            <person name="James T."/>
            <person name="Yaver D."/>
            <person name="Berka R."/>
            <person name="Labutti K."/>
            <person name="Lipzen A."/>
            <person name="Aerts A."/>
            <person name="Barry K."/>
            <person name="Henrissat B."/>
            <person name="Blanchette R."/>
            <person name="Grigoriev I."/>
            <person name="Cullen D."/>
        </authorList>
    </citation>
    <scope>NUCLEOTIDE SEQUENCE [LARGE SCALE GENOMIC DNA]</scope>
    <source>
        <strain evidence="2 3">MAD-698-R-SB12</strain>
    </source>
</reference>
<evidence type="ECO:0000256" key="1">
    <source>
        <dbReference type="ARBA" id="ARBA00023002"/>
    </source>
</evidence>
<dbReference type="PANTHER" id="PTHR47534">
    <property type="entry name" value="YALI0E05731P"/>
    <property type="match status" value="1"/>
</dbReference>